<protein>
    <recommendedName>
        <fullName evidence="6">Receptor expression-enhancing protein</fullName>
    </recommendedName>
</protein>
<evidence type="ECO:0000256" key="1">
    <source>
        <dbReference type="ARBA" id="ARBA00004141"/>
    </source>
</evidence>
<dbReference type="EMBL" id="WJBH02000006">
    <property type="protein sequence ID" value="KAI9556956.1"/>
    <property type="molecule type" value="Genomic_DNA"/>
</dbReference>
<dbReference type="PANTHER" id="PTHR12300">
    <property type="entry name" value="HVA22-LIKE PROTEINS"/>
    <property type="match status" value="1"/>
</dbReference>
<feature type="transmembrane region" description="Helical" evidence="6">
    <location>
        <begin position="48"/>
        <end position="72"/>
    </location>
</feature>
<evidence type="ECO:0000256" key="3">
    <source>
        <dbReference type="ARBA" id="ARBA00022692"/>
    </source>
</evidence>
<name>A0AAD5KNU4_9CRUS</name>
<evidence type="ECO:0000256" key="4">
    <source>
        <dbReference type="ARBA" id="ARBA00022989"/>
    </source>
</evidence>
<keyword evidence="4 6" id="KW-1133">Transmembrane helix</keyword>
<evidence type="ECO:0000256" key="2">
    <source>
        <dbReference type="ARBA" id="ARBA00008573"/>
    </source>
</evidence>
<dbReference type="Proteomes" id="UP000820818">
    <property type="component" value="Linkage Group LG6"/>
</dbReference>
<accession>A0AAD5KNU4</accession>
<gene>
    <name evidence="7" type="ORF">GHT06_016750</name>
</gene>
<feature type="transmembrane region" description="Helical" evidence="6">
    <location>
        <begin position="128"/>
        <end position="148"/>
    </location>
</feature>
<dbReference type="Pfam" id="PF03134">
    <property type="entry name" value="TB2_DP1_HVA22"/>
    <property type="match status" value="1"/>
</dbReference>
<dbReference type="AlphaFoldDB" id="A0AAD5KNU4"/>
<keyword evidence="5 6" id="KW-0472">Membrane</keyword>
<dbReference type="GO" id="GO:0016020">
    <property type="term" value="C:membrane"/>
    <property type="evidence" value="ECO:0007669"/>
    <property type="project" value="UniProtKB-SubCell"/>
</dbReference>
<dbReference type="PANTHER" id="PTHR12300:SF161">
    <property type="entry name" value="RECEPTOR EXPRESSION-ENHANCING PROTEIN"/>
    <property type="match status" value="1"/>
</dbReference>
<comment type="similarity">
    <text evidence="2 6">Belongs to the DP1 family.</text>
</comment>
<evidence type="ECO:0000313" key="8">
    <source>
        <dbReference type="Proteomes" id="UP000820818"/>
    </source>
</evidence>
<evidence type="ECO:0000256" key="6">
    <source>
        <dbReference type="RuleBase" id="RU362006"/>
    </source>
</evidence>
<feature type="transmembrane region" description="Helical" evidence="6">
    <location>
        <begin position="102"/>
        <end position="122"/>
    </location>
</feature>
<organism evidence="7 8">
    <name type="scientific">Daphnia sinensis</name>
    <dbReference type="NCBI Taxonomy" id="1820382"/>
    <lineage>
        <taxon>Eukaryota</taxon>
        <taxon>Metazoa</taxon>
        <taxon>Ecdysozoa</taxon>
        <taxon>Arthropoda</taxon>
        <taxon>Crustacea</taxon>
        <taxon>Branchiopoda</taxon>
        <taxon>Diplostraca</taxon>
        <taxon>Cladocera</taxon>
        <taxon>Anomopoda</taxon>
        <taxon>Daphniidae</taxon>
        <taxon>Daphnia</taxon>
        <taxon>Daphnia similis group</taxon>
    </lineage>
</organism>
<sequence length="210" mass="23805">MANFVERLVQRFQKILSEPGMINDMLTMAESNTGVDRIYIAPGAVGFLAVYLVVGFGAQLVCNFIGFVYPAYASIKAIETKQKDDDTRVIERTLYDSDDTKWLTYWVVYACFGMVEFFSDILLSWFPLYWLGKCTFLVFCFAPTTWNGSTIIYQSIIRPVFLTYESDIDQAATNFRKEADQAAAKFSKALKPTLAASVQAFNDTTSDNYF</sequence>
<dbReference type="InterPro" id="IPR004345">
    <property type="entry name" value="TB2_DP1_HVA22"/>
</dbReference>
<reference evidence="7 8" key="1">
    <citation type="submission" date="2022-05" db="EMBL/GenBank/DDBJ databases">
        <title>A multi-omics perspective on studying reproductive biology in Daphnia sinensis.</title>
        <authorList>
            <person name="Jia J."/>
        </authorList>
    </citation>
    <scope>NUCLEOTIDE SEQUENCE [LARGE SCALE GENOMIC DNA]</scope>
    <source>
        <strain evidence="7 8">WSL</strain>
    </source>
</reference>
<comment type="subcellular location">
    <subcellularLocation>
        <location evidence="1 6">Membrane</location>
        <topology evidence="1 6">Multi-pass membrane protein</topology>
    </subcellularLocation>
</comment>
<proteinExistence type="inferred from homology"/>
<comment type="caution">
    <text evidence="7">The sequence shown here is derived from an EMBL/GenBank/DDBJ whole genome shotgun (WGS) entry which is preliminary data.</text>
</comment>
<evidence type="ECO:0000256" key="5">
    <source>
        <dbReference type="ARBA" id="ARBA00023136"/>
    </source>
</evidence>
<keyword evidence="8" id="KW-1185">Reference proteome</keyword>
<evidence type="ECO:0000313" key="7">
    <source>
        <dbReference type="EMBL" id="KAI9556956.1"/>
    </source>
</evidence>
<keyword evidence="3 6" id="KW-0812">Transmembrane</keyword>